<evidence type="ECO:0000313" key="2">
    <source>
        <dbReference type="Proteomes" id="UP000224567"/>
    </source>
</evidence>
<proteinExistence type="predicted"/>
<keyword evidence="2" id="KW-1185">Reference proteome</keyword>
<evidence type="ECO:0008006" key="3">
    <source>
        <dbReference type="Google" id="ProtNLM"/>
    </source>
</evidence>
<dbReference type="EMBL" id="MLFT02000396">
    <property type="protein sequence ID" value="PHT27522.1"/>
    <property type="molecule type" value="Genomic_DNA"/>
</dbReference>
<protein>
    <recommendedName>
        <fullName evidence="3">Ubiquitin-like protease family profile domain-containing protein</fullName>
    </recommendedName>
</protein>
<dbReference type="PANTHER" id="PTHR33022">
    <property type="entry name" value="DUF1985 DOMAIN-CONTAINING PROTEIN"/>
    <property type="match status" value="1"/>
</dbReference>
<reference evidence="1 2" key="1">
    <citation type="journal article" date="2017" name="Genome Biol.">
        <title>New reference genome sequences of hot pepper reveal the massive evolution of plant disease-resistance genes by retroduplication.</title>
        <authorList>
            <person name="Kim S."/>
            <person name="Park J."/>
            <person name="Yeom S.I."/>
            <person name="Kim Y.M."/>
            <person name="Seo E."/>
            <person name="Kim K.T."/>
            <person name="Kim M.S."/>
            <person name="Lee J.M."/>
            <person name="Cheong K."/>
            <person name="Shin H.S."/>
            <person name="Kim S.B."/>
            <person name="Han K."/>
            <person name="Lee J."/>
            <person name="Park M."/>
            <person name="Lee H.A."/>
            <person name="Lee H.Y."/>
            <person name="Lee Y."/>
            <person name="Oh S."/>
            <person name="Lee J.H."/>
            <person name="Choi E."/>
            <person name="Choi E."/>
            <person name="Lee S.E."/>
            <person name="Jeon J."/>
            <person name="Kim H."/>
            <person name="Choi G."/>
            <person name="Song H."/>
            <person name="Lee J."/>
            <person name="Lee S.C."/>
            <person name="Kwon J.K."/>
            <person name="Lee H.Y."/>
            <person name="Koo N."/>
            <person name="Hong Y."/>
            <person name="Kim R.W."/>
            <person name="Kang W.H."/>
            <person name="Huh J.H."/>
            <person name="Kang B.C."/>
            <person name="Yang T.J."/>
            <person name="Lee Y.H."/>
            <person name="Bennetzen J.L."/>
            <person name="Choi D."/>
        </authorList>
    </citation>
    <scope>NUCLEOTIDE SEQUENCE [LARGE SCALE GENOMIC DNA]</scope>
    <source>
        <strain evidence="2">cv. PBC81</strain>
    </source>
</reference>
<dbReference type="AlphaFoldDB" id="A0A2G2V3F9"/>
<dbReference type="OrthoDB" id="1323103at2759"/>
<gene>
    <name evidence="1" type="ORF">CQW23_32876</name>
</gene>
<dbReference type="PANTHER" id="PTHR33022:SF13">
    <property type="entry name" value="UBIQUITIN-LIKE PROTEASE FAMILY PROFILE DOMAIN-CONTAINING PROTEIN"/>
    <property type="match status" value="1"/>
</dbReference>
<evidence type="ECO:0000313" key="1">
    <source>
        <dbReference type="EMBL" id="PHT27522.1"/>
    </source>
</evidence>
<dbReference type="Proteomes" id="UP000224567">
    <property type="component" value="Unassembled WGS sequence"/>
</dbReference>
<sequence>MKSSSEIHKLTVMLPTYLSDSGFLEETTHTDWTNLDTYRDKMSQRTQLMNQRSFKVEYVQNITQQECDNLDCGVFVSGYAKYLSKGMGVPSVGFEAEYHLMRYASLLQNYSLRKAKKCPPRPRIKNLPLPDETRIVSIE</sequence>
<accession>A0A2G2V3F9</accession>
<reference evidence="2" key="2">
    <citation type="journal article" date="2017" name="J. Anim. Genet.">
        <title>Multiple reference genome sequences of hot pepper reveal the massive evolution of plant disease resistance genes by retroduplication.</title>
        <authorList>
            <person name="Kim S."/>
            <person name="Park J."/>
            <person name="Yeom S.-I."/>
            <person name="Kim Y.-M."/>
            <person name="Seo E."/>
            <person name="Kim K.-T."/>
            <person name="Kim M.-S."/>
            <person name="Lee J.M."/>
            <person name="Cheong K."/>
            <person name="Shin H.-S."/>
            <person name="Kim S.-B."/>
            <person name="Han K."/>
            <person name="Lee J."/>
            <person name="Park M."/>
            <person name="Lee H.-A."/>
            <person name="Lee H.-Y."/>
            <person name="Lee Y."/>
            <person name="Oh S."/>
            <person name="Lee J.H."/>
            <person name="Choi E."/>
            <person name="Choi E."/>
            <person name="Lee S.E."/>
            <person name="Jeon J."/>
            <person name="Kim H."/>
            <person name="Choi G."/>
            <person name="Song H."/>
            <person name="Lee J."/>
            <person name="Lee S.-C."/>
            <person name="Kwon J.-K."/>
            <person name="Lee H.-Y."/>
            <person name="Koo N."/>
            <person name="Hong Y."/>
            <person name="Kim R.W."/>
            <person name="Kang W.-H."/>
            <person name="Huh J.H."/>
            <person name="Kang B.-C."/>
            <person name="Yang T.-J."/>
            <person name="Lee Y.-H."/>
            <person name="Bennetzen J.L."/>
            <person name="Choi D."/>
        </authorList>
    </citation>
    <scope>NUCLEOTIDE SEQUENCE [LARGE SCALE GENOMIC DNA]</scope>
    <source>
        <strain evidence="2">cv. PBC81</strain>
    </source>
</reference>
<organism evidence="1 2">
    <name type="scientific">Capsicum baccatum</name>
    <name type="common">Peruvian pepper</name>
    <dbReference type="NCBI Taxonomy" id="33114"/>
    <lineage>
        <taxon>Eukaryota</taxon>
        <taxon>Viridiplantae</taxon>
        <taxon>Streptophyta</taxon>
        <taxon>Embryophyta</taxon>
        <taxon>Tracheophyta</taxon>
        <taxon>Spermatophyta</taxon>
        <taxon>Magnoliopsida</taxon>
        <taxon>eudicotyledons</taxon>
        <taxon>Gunneridae</taxon>
        <taxon>Pentapetalae</taxon>
        <taxon>asterids</taxon>
        <taxon>lamiids</taxon>
        <taxon>Solanales</taxon>
        <taxon>Solanaceae</taxon>
        <taxon>Solanoideae</taxon>
        <taxon>Capsiceae</taxon>
        <taxon>Capsicum</taxon>
    </lineage>
</organism>
<comment type="caution">
    <text evidence="1">The sequence shown here is derived from an EMBL/GenBank/DDBJ whole genome shotgun (WGS) entry which is preliminary data.</text>
</comment>
<dbReference type="Gene3D" id="3.40.395.10">
    <property type="entry name" value="Adenoviral Proteinase, Chain A"/>
    <property type="match status" value="1"/>
</dbReference>
<name>A0A2G2V3F9_CAPBA</name>